<keyword evidence="3 6" id="KW-0812">Transmembrane</keyword>
<feature type="transmembrane region" description="Helical" evidence="6">
    <location>
        <begin position="160"/>
        <end position="182"/>
    </location>
</feature>
<evidence type="ECO:0000256" key="2">
    <source>
        <dbReference type="ARBA" id="ARBA00022475"/>
    </source>
</evidence>
<feature type="transmembrane region" description="Helical" evidence="6">
    <location>
        <begin position="217"/>
        <end position="239"/>
    </location>
</feature>
<comment type="subcellular location">
    <subcellularLocation>
        <location evidence="1">Cell membrane</location>
        <topology evidence="1">Multi-pass membrane protein</topology>
    </subcellularLocation>
</comment>
<gene>
    <name evidence="7" type="ORF">DWB68_04830</name>
</gene>
<protein>
    <submittedName>
        <fullName evidence="7">ABC transporter permease</fullName>
    </submittedName>
</protein>
<dbReference type="PANTHER" id="PTHR43370">
    <property type="entry name" value="SUGAR ABC TRANSPORTER INTEGRAL MEMBRANE PROTEIN-RELATED"/>
    <property type="match status" value="1"/>
</dbReference>
<dbReference type="Pfam" id="PF02653">
    <property type="entry name" value="BPD_transp_2"/>
    <property type="match status" value="1"/>
</dbReference>
<dbReference type="AlphaFoldDB" id="A0A399JFG0"/>
<dbReference type="EMBL" id="QQXK01000007">
    <property type="protein sequence ID" value="RII42872.1"/>
    <property type="molecule type" value="Genomic_DNA"/>
</dbReference>
<dbReference type="RefSeq" id="WP_119424017.1">
    <property type="nucleotide sequence ID" value="NZ_QQXK01000007.1"/>
</dbReference>
<comment type="caution">
    <text evidence="7">The sequence shown here is derived from an EMBL/GenBank/DDBJ whole genome shotgun (WGS) entry which is preliminary data.</text>
</comment>
<evidence type="ECO:0000313" key="7">
    <source>
        <dbReference type="EMBL" id="RII42872.1"/>
    </source>
</evidence>
<proteinExistence type="predicted"/>
<accession>A0A399JFG0</accession>
<feature type="transmembrane region" description="Helical" evidence="6">
    <location>
        <begin position="371"/>
        <end position="390"/>
    </location>
</feature>
<feature type="transmembrane region" description="Helical" evidence="6">
    <location>
        <begin position="104"/>
        <end position="124"/>
    </location>
</feature>
<evidence type="ECO:0000256" key="4">
    <source>
        <dbReference type="ARBA" id="ARBA00022989"/>
    </source>
</evidence>
<feature type="transmembrane region" description="Helical" evidence="6">
    <location>
        <begin position="68"/>
        <end position="92"/>
    </location>
</feature>
<keyword evidence="4 6" id="KW-1133">Transmembrane helix</keyword>
<dbReference type="CDD" id="cd06580">
    <property type="entry name" value="TM_PBP1_transp_TpRbsC_like"/>
    <property type="match status" value="1"/>
</dbReference>
<dbReference type="InterPro" id="IPR001851">
    <property type="entry name" value="ABC_transp_permease"/>
</dbReference>
<keyword evidence="2" id="KW-1003">Cell membrane</keyword>
<dbReference type="PANTHER" id="PTHR43370:SF1">
    <property type="entry name" value="GUANOSINE ABC TRANSPORTER PERMEASE PROTEIN NUPQ"/>
    <property type="match status" value="1"/>
</dbReference>
<name>A0A399JFG0_9MICC</name>
<dbReference type="GO" id="GO:0005886">
    <property type="term" value="C:plasma membrane"/>
    <property type="evidence" value="ECO:0007669"/>
    <property type="project" value="UniProtKB-SubCell"/>
</dbReference>
<feature type="transmembrane region" description="Helical" evidence="6">
    <location>
        <begin position="321"/>
        <end position="340"/>
    </location>
</feature>
<evidence type="ECO:0000313" key="8">
    <source>
        <dbReference type="Proteomes" id="UP000265419"/>
    </source>
</evidence>
<sequence>MSAQVLTPAPAPEQSAITAALTRAAKRPAWMLSVAALIAVVVFGFLAPHTSASFRLSATDAAVKVPPLVVPAVAFGWIVALLLIAAAAWAWFLATQRQRSLPGWAMGLAWFVFLAGLMVWLVGTANNPDISLVQLLTGSVALSLPIIFGSMSGALCERAGVVNIAIEGQLLLGAFGAALGGLLTGSLVGALVTAALGGLLVSALLSLFAVKYLVNQIIVGVVLNVFASGLTGFFAGTLLKDGENFHDMPKLAKLPIPGLADIPVLGPIFFQQTLLGYAMFLLVPGLWFALFRTKWGLRVRAVGEHPKAADTVGIKVNRVRVSNVLLAGIVAGVGGSYYTLVSTSEFSRDMTGGTGYIALAALIFGRWNPLLAACAGLLFGFVTNLQYILAQAGTAVPSQFMAMLPYIVTIFAVAGLVGKSRGPAASGEPYVKE</sequence>
<dbReference type="Proteomes" id="UP000265419">
    <property type="component" value="Unassembled WGS sequence"/>
</dbReference>
<keyword evidence="5 6" id="KW-0472">Membrane</keyword>
<evidence type="ECO:0000256" key="5">
    <source>
        <dbReference type="ARBA" id="ARBA00023136"/>
    </source>
</evidence>
<feature type="transmembrane region" description="Helical" evidence="6">
    <location>
        <begin position="29"/>
        <end position="48"/>
    </location>
</feature>
<organism evidence="7 8">
    <name type="scientific">Galactobacter valiniphilus</name>
    <dbReference type="NCBI Taxonomy" id="2676122"/>
    <lineage>
        <taxon>Bacteria</taxon>
        <taxon>Bacillati</taxon>
        <taxon>Actinomycetota</taxon>
        <taxon>Actinomycetes</taxon>
        <taxon>Micrococcales</taxon>
        <taxon>Micrococcaceae</taxon>
        <taxon>Galactobacter</taxon>
    </lineage>
</organism>
<feature type="transmembrane region" description="Helical" evidence="6">
    <location>
        <begin position="130"/>
        <end position="148"/>
    </location>
</feature>
<dbReference type="GO" id="GO:0022857">
    <property type="term" value="F:transmembrane transporter activity"/>
    <property type="evidence" value="ECO:0007669"/>
    <property type="project" value="InterPro"/>
</dbReference>
<evidence type="ECO:0000256" key="3">
    <source>
        <dbReference type="ARBA" id="ARBA00022692"/>
    </source>
</evidence>
<keyword evidence="8" id="KW-1185">Reference proteome</keyword>
<evidence type="ECO:0000256" key="1">
    <source>
        <dbReference type="ARBA" id="ARBA00004651"/>
    </source>
</evidence>
<evidence type="ECO:0000256" key="6">
    <source>
        <dbReference type="SAM" id="Phobius"/>
    </source>
</evidence>
<feature type="transmembrane region" description="Helical" evidence="6">
    <location>
        <begin position="396"/>
        <end position="417"/>
    </location>
</feature>
<feature type="transmembrane region" description="Helical" evidence="6">
    <location>
        <begin position="188"/>
        <end position="210"/>
    </location>
</feature>
<reference evidence="7 8" key="1">
    <citation type="submission" date="2018-07" db="EMBL/GenBank/DDBJ databases">
        <title>Arthrobacter sp. nov., isolated from raw cow's milk with high bacterial count.</title>
        <authorList>
            <person name="Hahne J."/>
            <person name="Isele D."/>
            <person name="Lipski A."/>
        </authorList>
    </citation>
    <scope>NUCLEOTIDE SEQUENCE [LARGE SCALE GENOMIC DNA]</scope>
    <source>
        <strain evidence="7 8">JZ R-35</strain>
    </source>
</reference>
<feature type="transmembrane region" description="Helical" evidence="6">
    <location>
        <begin position="274"/>
        <end position="291"/>
    </location>
</feature>